<dbReference type="CDD" id="cd04452">
    <property type="entry name" value="S1_IF2_alpha"/>
    <property type="match status" value="1"/>
</dbReference>
<evidence type="ECO:0000313" key="7">
    <source>
        <dbReference type="EMBL" id="KAF6022727.1"/>
    </source>
</evidence>
<evidence type="ECO:0000313" key="8">
    <source>
        <dbReference type="Proteomes" id="UP000593567"/>
    </source>
</evidence>
<dbReference type="GO" id="GO:0003723">
    <property type="term" value="F:RNA binding"/>
    <property type="evidence" value="ECO:0007669"/>
    <property type="project" value="InterPro"/>
</dbReference>
<dbReference type="InterPro" id="IPR012340">
    <property type="entry name" value="NA-bd_OB-fold"/>
</dbReference>
<dbReference type="GO" id="GO:0003743">
    <property type="term" value="F:translation initiation factor activity"/>
    <property type="evidence" value="ECO:0007669"/>
    <property type="project" value="UniProtKB-KW"/>
</dbReference>
<dbReference type="FunFam" id="2.40.50.140:FF:000015">
    <property type="entry name" value="Eukaryotic translation initiation factor 2 subunit alpha"/>
    <property type="match status" value="1"/>
</dbReference>
<comment type="caution">
    <text evidence="7">The sequence shown here is derived from an EMBL/GenBank/DDBJ whole genome shotgun (WGS) entry which is preliminary data.</text>
</comment>
<evidence type="ECO:0000259" key="6">
    <source>
        <dbReference type="PROSITE" id="PS50126"/>
    </source>
</evidence>
<evidence type="ECO:0000256" key="4">
    <source>
        <dbReference type="ARBA" id="ARBA00022917"/>
    </source>
</evidence>
<dbReference type="GO" id="GO:0043022">
    <property type="term" value="F:ribosome binding"/>
    <property type="evidence" value="ECO:0007669"/>
    <property type="project" value="TreeGrafter"/>
</dbReference>
<dbReference type="Pfam" id="PF00575">
    <property type="entry name" value="S1"/>
    <property type="match status" value="1"/>
</dbReference>
<dbReference type="Gene3D" id="2.40.50.140">
    <property type="entry name" value="Nucleic acid-binding proteins"/>
    <property type="match status" value="1"/>
</dbReference>
<evidence type="ECO:0000256" key="3">
    <source>
        <dbReference type="ARBA" id="ARBA00022540"/>
    </source>
</evidence>
<dbReference type="PANTHER" id="PTHR10602">
    <property type="entry name" value="EUKARYOTIC TRANSLATION INITIATION FACTOR 2 SUBUNIT 1"/>
    <property type="match status" value="1"/>
</dbReference>
<dbReference type="AlphaFoldDB" id="A0A7J7J9N1"/>
<dbReference type="GO" id="GO:0033290">
    <property type="term" value="C:eukaryotic 48S preinitiation complex"/>
    <property type="evidence" value="ECO:0007669"/>
    <property type="project" value="TreeGrafter"/>
</dbReference>
<protein>
    <recommendedName>
        <fullName evidence="2">Eukaryotic translation initiation factor 2 subunit 1</fullName>
    </recommendedName>
    <alternativeName>
        <fullName evidence="5">Eukaryotic translation initiation factor 2 subunit alpha</fullName>
    </alternativeName>
</protein>
<sequence>MGAYVHLLEYNNIEGMVLLSELSRRRIRSINKLIRIGRDECVVVIRVDKDKGYIDLSKRRVGTRGYCEMYREIF</sequence>
<dbReference type="PANTHER" id="PTHR10602:SF0">
    <property type="entry name" value="EUKARYOTIC TRANSLATION INITIATION FACTOR 2 SUBUNIT 1"/>
    <property type="match status" value="1"/>
</dbReference>
<dbReference type="GO" id="GO:0005850">
    <property type="term" value="C:eukaryotic translation initiation factor 2 complex"/>
    <property type="evidence" value="ECO:0007669"/>
    <property type="project" value="TreeGrafter"/>
</dbReference>
<evidence type="ECO:0000256" key="1">
    <source>
        <dbReference type="ARBA" id="ARBA00007223"/>
    </source>
</evidence>
<gene>
    <name evidence="7" type="ORF">EB796_018973</name>
</gene>
<dbReference type="InterPro" id="IPR011488">
    <property type="entry name" value="TIF_2_asu"/>
</dbReference>
<organism evidence="7 8">
    <name type="scientific">Bugula neritina</name>
    <name type="common">Brown bryozoan</name>
    <name type="synonym">Sertularia neritina</name>
    <dbReference type="NCBI Taxonomy" id="10212"/>
    <lineage>
        <taxon>Eukaryota</taxon>
        <taxon>Metazoa</taxon>
        <taxon>Spiralia</taxon>
        <taxon>Lophotrochozoa</taxon>
        <taxon>Bryozoa</taxon>
        <taxon>Gymnolaemata</taxon>
        <taxon>Cheilostomatida</taxon>
        <taxon>Flustrina</taxon>
        <taxon>Buguloidea</taxon>
        <taxon>Bugulidae</taxon>
        <taxon>Bugula</taxon>
    </lineage>
</organism>
<dbReference type="PROSITE" id="PS50126">
    <property type="entry name" value="S1"/>
    <property type="match status" value="1"/>
</dbReference>
<feature type="domain" description="S1 motif" evidence="6">
    <location>
        <begin position="1"/>
        <end position="59"/>
    </location>
</feature>
<evidence type="ECO:0000256" key="2">
    <source>
        <dbReference type="ARBA" id="ARBA00020950"/>
    </source>
</evidence>
<reference evidence="7" key="1">
    <citation type="submission" date="2020-06" db="EMBL/GenBank/DDBJ databases">
        <title>Draft genome of Bugula neritina, a colonial animal packing powerful symbionts and potential medicines.</title>
        <authorList>
            <person name="Rayko M."/>
        </authorList>
    </citation>
    <scope>NUCLEOTIDE SEQUENCE [LARGE SCALE GENOMIC DNA]</scope>
    <source>
        <strain evidence="7">Kwan_BN1</strain>
    </source>
</reference>
<keyword evidence="4" id="KW-0648">Protein biosynthesis</keyword>
<dbReference type="OrthoDB" id="1685042at2759"/>
<dbReference type="InterPro" id="IPR044126">
    <property type="entry name" value="S1_IF2_alpha"/>
</dbReference>
<comment type="similarity">
    <text evidence="1">Belongs to the eIF-2-alpha family.</text>
</comment>
<dbReference type="InterPro" id="IPR003029">
    <property type="entry name" value="S1_domain"/>
</dbReference>
<dbReference type="Proteomes" id="UP000593567">
    <property type="component" value="Unassembled WGS sequence"/>
</dbReference>
<accession>A0A7J7J9N1</accession>
<dbReference type="SUPFAM" id="SSF50249">
    <property type="entry name" value="Nucleic acid-binding proteins"/>
    <property type="match status" value="1"/>
</dbReference>
<keyword evidence="8" id="KW-1185">Reference proteome</keyword>
<dbReference type="EMBL" id="VXIV02002813">
    <property type="protein sequence ID" value="KAF6022727.1"/>
    <property type="molecule type" value="Genomic_DNA"/>
</dbReference>
<name>A0A7J7J9N1_BUGNE</name>
<proteinExistence type="inferred from homology"/>
<keyword evidence="3" id="KW-0396">Initiation factor</keyword>
<evidence type="ECO:0000256" key="5">
    <source>
        <dbReference type="ARBA" id="ARBA00033370"/>
    </source>
</evidence>